<proteinExistence type="predicted"/>
<evidence type="ECO:0000313" key="2">
    <source>
        <dbReference type="EMBL" id="EJD33078.1"/>
    </source>
</evidence>
<dbReference type="KEGG" id="adl:AURDEDRAFT_77232"/>
<sequence length="241" mass="27947">MCECGLKKIFRCTDCFGSPMLCAQCVISTHIRQPLHRVEKWTDTHFSKARLGDLGMKLHLGHEGKPCPTVLEQGTKEEKEGTKMTIVHLNGHHTLSVVECKCRFAREEQEKPVGQLMGGRLFPGSLLRPHTAYTFELMEHWHLETLQSKKPTWDYWQALCQKTKLWAMIKMQKGYNEFLRSSRYWRVLKMLLRSGQSHGIDDLLPKNRWPGNTAVICPACPEPEFNLKEGWEKLAEEDKLR</sequence>
<name>J0WL94_AURST</name>
<keyword evidence="3" id="KW-1185">Reference proteome</keyword>
<dbReference type="OrthoDB" id="3149508at2759"/>
<evidence type="ECO:0000313" key="3">
    <source>
        <dbReference type="Proteomes" id="UP000006514"/>
    </source>
</evidence>
<dbReference type="InterPro" id="IPR041457">
    <property type="entry name" value="CxC2_KDZ-assoc"/>
</dbReference>
<feature type="domain" description="CxC2-like cysteine cluster KDZ transposase-associated" evidence="1">
    <location>
        <begin position="51"/>
        <end position="164"/>
    </location>
</feature>
<dbReference type="AlphaFoldDB" id="J0WL94"/>
<evidence type="ECO:0000259" key="1">
    <source>
        <dbReference type="Pfam" id="PF18803"/>
    </source>
</evidence>
<dbReference type="eggNOG" id="ENOG502S623">
    <property type="taxonomic scope" value="Eukaryota"/>
</dbReference>
<organism evidence="2 3">
    <name type="scientific">Auricularia subglabra (strain TFB-10046 / SS5)</name>
    <name type="common">White-rot fungus</name>
    <name type="synonym">Auricularia delicata (strain TFB10046)</name>
    <dbReference type="NCBI Taxonomy" id="717982"/>
    <lineage>
        <taxon>Eukaryota</taxon>
        <taxon>Fungi</taxon>
        <taxon>Dikarya</taxon>
        <taxon>Basidiomycota</taxon>
        <taxon>Agaricomycotina</taxon>
        <taxon>Agaricomycetes</taxon>
        <taxon>Auriculariales</taxon>
        <taxon>Auriculariaceae</taxon>
        <taxon>Auricularia</taxon>
    </lineage>
</organism>
<dbReference type="Pfam" id="PF18803">
    <property type="entry name" value="CxC2"/>
    <property type="match status" value="1"/>
</dbReference>
<dbReference type="Proteomes" id="UP000006514">
    <property type="component" value="Unassembled WGS sequence"/>
</dbReference>
<accession>J0WL94</accession>
<dbReference type="EMBL" id="JH688451">
    <property type="protein sequence ID" value="EJD33078.1"/>
    <property type="molecule type" value="Genomic_DNA"/>
</dbReference>
<gene>
    <name evidence="2" type="ORF">AURDEDRAFT_77232</name>
</gene>
<dbReference type="OMA" id="CVISTHI"/>
<protein>
    <recommendedName>
        <fullName evidence="1">CxC2-like cysteine cluster KDZ transposase-associated domain-containing protein</fullName>
    </recommendedName>
</protein>
<reference evidence="3" key="1">
    <citation type="journal article" date="2012" name="Science">
        <title>The Paleozoic origin of enzymatic lignin decomposition reconstructed from 31 fungal genomes.</title>
        <authorList>
            <person name="Floudas D."/>
            <person name="Binder M."/>
            <person name="Riley R."/>
            <person name="Barry K."/>
            <person name="Blanchette R.A."/>
            <person name="Henrissat B."/>
            <person name="Martinez A.T."/>
            <person name="Otillar R."/>
            <person name="Spatafora J.W."/>
            <person name="Yadav J.S."/>
            <person name="Aerts A."/>
            <person name="Benoit I."/>
            <person name="Boyd A."/>
            <person name="Carlson A."/>
            <person name="Copeland A."/>
            <person name="Coutinho P.M."/>
            <person name="de Vries R.P."/>
            <person name="Ferreira P."/>
            <person name="Findley K."/>
            <person name="Foster B."/>
            <person name="Gaskell J."/>
            <person name="Glotzer D."/>
            <person name="Gorecki P."/>
            <person name="Heitman J."/>
            <person name="Hesse C."/>
            <person name="Hori C."/>
            <person name="Igarashi K."/>
            <person name="Jurgens J.A."/>
            <person name="Kallen N."/>
            <person name="Kersten P."/>
            <person name="Kohler A."/>
            <person name="Kuees U."/>
            <person name="Kumar T.K.A."/>
            <person name="Kuo A."/>
            <person name="LaButti K."/>
            <person name="Larrondo L.F."/>
            <person name="Lindquist E."/>
            <person name="Ling A."/>
            <person name="Lombard V."/>
            <person name="Lucas S."/>
            <person name="Lundell T."/>
            <person name="Martin R."/>
            <person name="McLaughlin D.J."/>
            <person name="Morgenstern I."/>
            <person name="Morin E."/>
            <person name="Murat C."/>
            <person name="Nagy L.G."/>
            <person name="Nolan M."/>
            <person name="Ohm R.A."/>
            <person name="Patyshakuliyeva A."/>
            <person name="Rokas A."/>
            <person name="Ruiz-Duenas F.J."/>
            <person name="Sabat G."/>
            <person name="Salamov A."/>
            <person name="Samejima M."/>
            <person name="Schmutz J."/>
            <person name="Slot J.C."/>
            <person name="St John F."/>
            <person name="Stenlid J."/>
            <person name="Sun H."/>
            <person name="Sun S."/>
            <person name="Syed K."/>
            <person name="Tsang A."/>
            <person name="Wiebenga A."/>
            <person name="Young D."/>
            <person name="Pisabarro A."/>
            <person name="Eastwood D.C."/>
            <person name="Martin F."/>
            <person name="Cullen D."/>
            <person name="Grigoriev I.V."/>
            <person name="Hibbett D.S."/>
        </authorList>
    </citation>
    <scope>NUCLEOTIDE SEQUENCE [LARGE SCALE GENOMIC DNA]</scope>
    <source>
        <strain evidence="3">TFB10046</strain>
    </source>
</reference>
<dbReference type="InParanoid" id="J0WL94"/>